<name>A0ABQ5Q8W2_9BACT</name>
<protein>
    <submittedName>
        <fullName evidence="1">Uncharacterized protein</fullName>
    </submittedName>
</protein>
<evidence type="ECO:0000313" key="1">
    <source>
        <dbReference type="EMBL" id="GLH70796.1"/>
    </source>
</evidence>
<dbReference type="Proteomes" id="UP001165089">
    <property type="component" value="Unassembled WGS sequence"/>
</dbReference>
<keyword evidence="2" id="KW-1185">Reference proteome</keyword>
<comment type="caution">
    <text evidence="1">The sequence shown here is derived from an EMBL/GenBank/DDBJ whole genome shotgun (WGS) entry which is preliminary data.</text>
</comment>
<organism evidence="1 2">
    <name type="scientific">Geothrix rubra</name>
    <dbReference type="NCBI Taxonomy" id="2927977"/>
    <lineage>
        <taxon>Bacteria</taxon>
        <taxon>Pseudomonadati</taxon>
        <taxon>Acidobacteriota</taxon>
        <taxon>Holophagae</taxon>
        <taxon>Holophagales</taxon>
        <taxon>Holophagaceae</taxon>
        <taxon>Geothrix</taxon>
    </lineage>
</organism>
<evidence type="ECO:0000313" key="2">
    <source>
        <dbReference type="Proteomes" id="UP001165089"/>
    </source>
</evidence>
<dbReference type="EMBL" id="BSDD01000004">
    <property type="protein sequence ID" value="GLH70796.1"/>
    <property type="molecule type" value="Genomic_DNA"/>
</dbReference>
<accession>A0ABQ5Q8W2</accession>
<gene>
    <name evidence="1" type="ORF">GETHPA_23290</name>
</gene>
<sequence>MKPAAWALIPLLLGVGCTTFVSPRYAVSVDNHTALKAAGLHPVRVGDFAGFPGFSANCRTWGPIAPPDQLTFEGYIRKAFVDELTMASLYSDQAPVTLTGRVDHLAFSSLTGVTGGTWDITLTLTSSNGRTLTTREHYEFKSGYVADTACKQTAEAFQGAVQDLIGKVAKSPDFKALTQ</sequence>
<reference evidence="1 2" key="1">
    <citation type="journal article" date="2023" name="Antonie Van Leeuwenhoek">
        <title>Mesoterricola silvestris gen. nov., sp. nov., Mesoterricola sediminis sp. nov., Geothrix oryzae sp. nov., Geothrix edaphica sp. nov., Geothrix rubra sp. nov., and Geothrix limicola sp. nov., six novel members of Acidobacteriota isolated from soils.</title>
        <authorList>
            <person name="Itoh H."/>
            <person name="Sugisawa Y."/>
            <person name="Mise K."/>
            <person name="Xu Z."/>
            <person name="Kuniyasu M."/>
            <person name="Ushijima N."/>
            <person name="Kawano K."/>
            <person name="Kobayashi E."/>
            <person name="Shiratori Y."/>
            <person name="Masuda Y."/>
            <person name="Senoo K."/>
        </authorList>
    </citation>
    <scope>NUCLEOTIDE SEQUENCE [LARGE SCALE GENOMIC DNA]</scope>
    <source>
        <strain evidence="1 2">Red803</strain>
    </source>
</reference>
<dbReference type="PROSITE" id="PS51257">
    <property type="entry name" value="PROKAR_LIPOPROTEIN"/>
    <property type="match status" value="1"/>
</dbReference>
<dbReference type="RefSeq" id="WP_285726374.1">
    <property type="nucleotide sequence ID" value="NZ_BSDD01000004.1"/>
</dbReference>
<proteinExistence type="predicted"/>